<dbReference type="Pfam" id="PF13231">
    <property type="entry name" value="PMT_2"/>
    <property type="match status" value="1"/>
</dbReference>
<feature type="transmembrane region" description="Helical" evidence="8">
    <location>
        <begin position="339"/>
        <end position="358"/>
    </location>
</feature>
<evidence type="ECO:0000256" key="6">
    <source>
        <dbReference type="ARBA" id="ARBA00022989"/>
    </source>
</evidence>
<feature type="transmembrane region" description="Helical" evidence="8">
    <location>
        <begin position="18"/>
        <end position="34"/>
    </location>
</feature>
<feature type="transmembrane region" description="Helical" evidence="8">
    <location>
        <begin position="237"/>
        <end position="254"/>
    </location>
</feature>
<feature type="transmembrane region" description="Helical" evidence="8">
    <location>
        <begin position="365"/>
        <end position="382"/>
    </location>
</feature>
<organism evidence="10 11">
    <name type="scientific">Okeanomitos corallinicola TIOX110</name>
    <dbReference type="NCBI Taxonomy" id="3133117"/>
    <lineage>
        <taxon>Bacteria</taxon>
        <taxon>Bacillati</taxon>
        <taxon>Cyanobacteriota</taxon>
        <taxon>Cyanophyceae</taxon>
        <taxon>Nostocales</taxon>
        <taxon>Aphanizomenonaceae</taxon>
        <taxon>Okeanomitos</taxon>
    </lineage>
</organism>
<evidence type="ECO:0000256" key="1">
    <source>
        <dbReference type="ARBA" id="ARBA00004651"/>
    </source>
</evidence>
<dbReference type="PANTHER" id="PTHR33908:SF11">
    <property type="entry name" value="MEMBRANE PROTEIN"/>
    <property type="match status" value="1"/>
</dbReference>
<keyword evidence="5 8" id="KW-0812">Transmembrane</keyword>
<proteinExistence type="predicted"/>
<feature type="transmembrane region" description="Helical" evidence="8">
    <location>
        <begin position="98"/>
        <end position="116"/>
    </location>
</feature>
<comment type="subcellular location">
    <subcellularLocation>
        <location evidence="1">Cell membrane</location>
        <topology evidence="1">Multi-pass membrane protein</topology>
    </subcellularLocation>
</comment>
<dbReference type="EC" id="2.4.-.-" evidence="10"/>
<dbReference type="GO" id="GO:0016757">
    <property type="term" value="F:glycosyltransferase activity"/>
    <property type="evidence" value="ECO:0007669"/>
    <property type="project" value="UniProtKB-KW"/>
</dbReference>
<name>A0ABZ2UYE7_9CYAN</name>
<dbReference type="InterPro" id="IPR038731">
    <property type="entry name" value="RgtA/B/C-like"/>
</dbReference>
<evidence type="ECO:0000256" key="8">
    <source>
        <dbReference type="SAM" id="Phobius"/>
    </source>
</evidence>
<keyword evidence="6 8" id="KW-1133">Transmembrane helix</keyword>
<dbReference type="EMBL" id="CP150886">
    <property type="protein sequence ID" value="WZB89930.1"/>
    <property type="molecule type" value="Genomic_DNA"/>
</dbReference>
<evidence type="ECO:0000256" key="5">
    <source>
        <dbReference type="ARBA" id="ARBA00022692"/>
    </source>
</evidence>
<evidence type="ECO:0000256" key="2">
    <source>
        <dbReference type="ARBA" id="ARBA00022475"/>
    </source>
</evidence>
<keyword evidence="3 10" id="KW-0328">Glycosyltransferase</keyword>
<evidence type="ECO:0000313" key="11">
    <source>
        <dbReference type="Proteomes" id="UP001483337"/>
    </source>
</evidence>
<dbReference type="PANTHER" id="PTHR33908">
    <property type="entry name" value="MANNOSYLTRANSFERASE YKCB-RELATED"/>
    <property type="match status" value="1"/>
</dbReference>
<keyword evidence="2" id="KW-1003">Cell membrane</keyword>
<dbReference type="RefSeq" id="WP_353932826.1">
    <property type="nucleotide sequence ID" value="NZ_CP150886.1"/>
</dbReference>
<feature type="transmembrane region" description="Helical" evidence="8">
    <location>
        <begin position="317"/>
        <end position="333"/>
    </location>
</feature>
<reference evidence="10 11" key="1">
    <citation type="submission" date="2024-04" db="EMBL/GenBank/DDBJ databases">
        <title>Okeanomitos corallinicola gen. &amp; sp. nov. (Nostocales, Cyanobacteria), a new toxic marine heterocyst-forming cyanobacterium from a coral reef.</title>
        <authorList>
            <person name="Li H."/>
            <person name="Li R."/>
            <person name="Kang J."/>
            <person name="Hii K.S."/>
            <person name="Mohamed H.F."/>
            <person name="Xu X."/>
            <person name="Luo Z."/>
        </authorList>
    </citation>
    <scope>NUCLEOTIDE SEQUENCE [LARGE SCALE GENOMIC DNA]</scope>
    <source>
        <strain evidence="10 11">TIOX110</strain>
    </source>
</reference>
<feature type="transmembrane region" description="Helical" evidence="8">
    <location>
        <begin position="123"/>
        <end position="142"/>
    </location>
</feature>
<keyword evidence="11" id="KW-1185">Reference proteome</keyword>
<keyword evidence="7 8" id="KW-0472">Membrane</keyword>
<accession>A0ABZ2UYE7</accession>
<feature type="domain" description="Glycosyltransferase RgtA/B/C/D-like" evidence="9">
    <location>
        <begin position="94"/>
        <end position="248"/>
    </location>
</feature>
<evidence type="ECO:0000259" key="9">
    <source>
        <dbReference type="Pfam" id="PF13231"/>
    </source>
</evidence>
<dbReference type="InterPro" id="IPR050297">
    <property type="entry name" value="LipidA_mod_glycosyltrf_83"/>
</dbReference>
<feature type="transmembrane region" description="Helical" evidence="8">
    <location>
        <begin position="402"/>
        <end position="421"/>
    </location>
</feature>
<gene>
    <name evidence="10" type="ORF">WJM97_09645</name>
</gene>
<evidence type="ECO:0000256" key="7">
    <source>
        <dbReference type="ARBA" id="ARBA00023136"/>
    </source>
</evidence>
<feature type="transmembrane region" description="Helical" evidence="8">
    <location>
        <begin position="428"/>
        <end position="450"/>
    </location>
</feature>
<protein>
    <submittedName>
        <fullName evidence="10">Glycosyltransferase family 39 protein</fullName>
        <ecNumber evidence="10">2.4.-.-</ecNumber>
    </submittedName>
</protein>
<evidence type="ECO:0000256" key="4">
    <source>
        <dbReference type="ARBA" id="ARBA00022679"/>
    </source>
</evidence>
<dbReference type="Proteomes" id="UP001483337">
    <property type="component" value="Chromosome"/>
</dbReference>
<evidence type="ECO:0000256" key="3">
    <source>
        <dbReference type="ARBA" id="ARBA00022676"/>
    </source>
</evidence>
<feature type="transmembrane region" description="Helical" evidence="8">
    <location>
        <begin position="199"/>
        <end position="230"/>
    </location>
</feature>
<evidence type="ECO:0000313" key="10">
    <source>
        <dbReference type="EMBL" id="WZB89930.1"/>
    </source>
</evidence>
<sequence>MLDSISPFLQILLSRKDWFFCTLITILGSVIRIYKYDQIPVHNWTADEYAFAWSGMSLIKDHIPTSWSWLKAYGDIPTIEWKGLTYQLVSPWLDHPPLFSLIVGSAAILGGANTFFDCNLTTMRIPSLILGISSIVLFYILSLKLSNTNIAILASLIFATNPNTVFLSRVAVSENLILFLSLLTLLCFLKYYQSSNANYLYIAACLAGLASLAKITGFFLVPMICLLLIYQKKWRDSLVVLIIGLILLSGYFIYGSFYDFELFFRVIQSHTNRFENFLLFPELLGKTVFFEDSWLTFSWLILLPAMKGNIDDIKNRIIYIPIIIYLLILIFSGSQSHFYAWYIIPLFPFLFLALGKFLEDFIKNPDFLTATFLIIFVGGWSFNYNIEYGLGKLFLKLAITKYSFIGLVCLLIAPFLVHAIIKSRVTKLVASLTVVLILVILVLGNINIIYNYQ</sequence>
<keyword evidence="4 10" id="KW-0808">Transferase</keyword>
<feature type="transmembrane region" description="Helical" evidence="8">
    <location>
        <begin position="175"/>
        <end position="193"/>
    </location>
</feature>